<comment type="caution">
    <text evidence="1">The sequence shown here is derived from an EMBL/GenBank/DDBJ whole genome shotgun (WGS) entry which is preliminary data.</text>
</comment>
<accession>A0A418V6N3</accession>
<organism evidence="1 2">
    <name type="scientific">Deinococcus cavernae</name>
    <dbReference type="NCBI Taxonomy" id="2320857"/>
    <lineage>
        <taxon>Bacteria</taxon>
        <taxon>Thermotogati</taxon>
        <taxon>Deinococcota</taxon>
        <taxon>Deinococci</taxon>
        <taxon>Deinococcales</taxon>
        <taxon>Deinococcaceae</taxon>
        <taxon>Deinococcus</taxon>
    </lineage>
</organism>
<dbReference type="EMBL" id="QYUJ01000014">
    <property type="protein sequence ID" value="RJF71751.1"/>
    <property type="molecule type" value="Genomic_DNA"/>
</dbReference>
<evidence type="ECO:0000313" key="2">
    <source>
        <dbReference type="Proteomes" id="UP000286287"/>
    </source>
</evidence>
<protein>
    <submittedName>
        <fullName evidence="1">GIY-YIG nuclease family protein</fullName>
    </submittedName>
</protein>
<gene>
    <name evidence="1" type="ORF">D3875_09400</name>
</gene>
<reference evidence="1 2" key="1">
    <citation type="submission" date="2018-09" db="EMBL/GenBank/DDBJ databases">
        <authorList>
            <person name="Zhu H."/>
        </authorList>
    </citation>
    <scope>NUCLEOTIDE SEQUENCE [LARGE SCALE GENOMIC DNA]</scope>
    <source>
        <strain evidence="1 2">K2S05-167</strain>
    </source>
</reference>
<dbReference type="CDD" id="cd10451">
    <property type="entry name" value="GIY-YIG_LuxR_like"/>
    <property type="match status" value="1"/>
</dbReference>
<proteinExistence type="predicted"/>
<sequence length="108" mass="12561">MSDPRKYKDFTPRMGIYRVTHLPTGRTLLGQSTHVEGMLNRLRFQLQAGGHTNKPMQRDWNTHGPESFTFEVVDELKPQTPGEEPVDDLKELLALWQEKLNIPLDQQY</sequence>
<keyword evidence="2" id="KW-1185">Reference proteome</keyword>
<name>A0A418V6N3_9DEIO</name>
<evidence type="ECO:0000313" key="1">
    <source>
        <dbReference type="EMBL" id="RJF71751.1"/>
    </source>
</evidence>
<dbReference type="Gene3D" id="3.40.1440.10">
    <property type="entry name" value="GIY-YIG endonuclease"/>
    <property type="match status" value="1"/>
</dbReference>
<dbReference type="AlphaFoldDB" id="A0A418V6N3"/>
<dbReference type="InterPro" id="IPR035901">
    <property type="entry name" value="GIY-YIG_endonuc_sf"/>
</dbReference>
<dbReference type="OrthoDB" id="9134286at2"/>
<dbReference type="Proteomes" id="UP000286287">
    <property type="component" value="Unassembled WGS sequence"/>
</dbReference>